<evidence type="ECO:0000256" key="3">
    <source>
        <dbReference type="ARBA" id="ARBA00022827"/>
    </source>
</evidence>
<dbReference type="PANTHER" id="PTHR43400">
    <property type="entry name" value="FUMARATE REDUCTASE"/>
    <property type="match status" value="1"/>
</dbReference>
<name>A0AAE3KE08_9GAMM</name>
<keyword evidence="3" id="KW-0274">FAD</keyword>
<protein>
    <submittedName>
        <fullName evidence="6">Fumarate reductase flavoprotein subunit</fullName>
        <ecNumber evidence="6">1.3.5.4</ecNumber>
    </submittedName>
</protein>
<dbReference type="PANTHER" id="PTHR43400:SF7">
    <property type="entry name" value="FAD-DEPENDENT OXIDOREDUCTASE 2 FAD BINDING DOMAIN-CONTAINING PROTEIN"/>
    <property type="match status" value="1"/>
</dbReference>
<keyword evidence="2" id="KW-0285">Flavoprotein</keyword>
<evidence type="ECO:0000313" key="6">
    <source>
        <dbReference type="EMBL" id="MCP1676923.1"/>
    </source>
</evidence>
<dbReference type="Proteomes" id="UP001205843">
    <property type="component" value="Unassembled WGS sequence"/>
</dbReference>
<dbReference type="Pfam" id="PF00890">
    <property type="entry name" value="FAD_binding_2"/>
    <property type="match status" value="1"/>
</dbReference>
<dbReference type="RefSeq" id="WP_253484420.1">
    <property type="nucleotide sequence ID" value="NZ_JALJXV010000012.1"/>
</dbReference>
<dbReference type="EC" id="1.3.5.4" evidence="6"/>
<evidence type="ECO:0000313" key="7">
    <source>
        <dbReference type="Proteomes" id="UP001205843"/>
    </source>
</evidence>
<dbReference type="InterPro" id="IPR003953">
    <property type="entry name" value="FAD-dep_OxRdtase_2_FAD-bd"/>
</dbReference>
<accession>A0AAE3KE08</accession>
<sequence>MAIRDVSTAGEMDFSLPLLIVGGGACGMVAALAAADAGCEVAVLERDPIPRGNTFMSSGFIPAAGTRFQAAKGISDSVQTMAADIHRKNHDQADPDIVRTLAEASSGTIEWLADRHGIPLDVVDGFLYPGHSVMRMHSTPRRTGEELIACLTNAAEAAGVHVVTNARVADLYVGDRKRIAGVGITRPDGEQEKIGCDALLLACNGFGANPELVARYLPSMTSAVYYGHEGNQGDALLWGEALGAKLADLESFQGHGSLAWPHQTLITWALMMQGGVQVNRRGERFSDEHGGYSEQAARVLQQPEGKVWNIYDERIHAFAEEGFEDYRNAVAAGAVKRADTVAELAQTLRLPAEALEATIRETNHHARTGEPDRFGRRFTTESLLQPPYRAVQVTGALFHTQGGLVIDSGGHVLDTAGQRFPNLFAAGGAARGISGTGDAGYLSGNGLLSAVVMGAIAGGSAARQIAA</sequence>
<dbReference type="InterPro" id="IPR027477">
    <property type="entry name" value="Succ_DH/fumarate_Rdtase_cat_sf"/>
</dbReference>
<reference evidence="6" key="1">
    <citation type="submission" date="2022-03" db="EMBL/GenBank/DDBJ databases">
        <title>Genomic Encyclopedia of Type Strains, Phase III (KMG-III): the genomes of soil and plant-associated and newly described type strains.</title>
        <authorList>
            <person name="Whitman W."/>
        </authorList>
    </citation>
    <scope>NUCLEOTIDE SEQUENCE</scope>
    <source>
        <strain evidence="6">ANL 6-2</strain>
    </source>
</reference>
<dbReference type="SUPFAM" id="SSF56425">
    <property type="entry name" value="Succinate dehydrogenase/fumarate reductase flavoprotein, catalytic domain"/>
    <property type="match status" value="1"/>
</dbReference>
<proteinExistence type="predicted"/>
<dbReference type="Gene3D" id="3.90.700.10">
    <property type="entry name" value="Succinate dehydrogenase/fumarate reductase flavoprotein, catalytic domain"/>
    <property type="match status" value="1"/>
</dbReference>
<comment type="cofactor">
    <cofactor evidence="1">
        <name>FAD</name>
        <dbReference type="ChEBI" id="CHEBI:57692"/>
    </cofactor>
</comment>
<keyword evidence="7" id="KW-1185">Reference proteome</keyword>
<dbReference type="SUPFAM" id="SSF51905">
    <property type="entry name" value="FAD/NAD(P)-binding domain"/>
    <property type="match status" value="1"/>
</dbReference>
<evidence type="ECO:0000256" key="2">
    <source>
        <dbReference type="ARBA" id="ARBA00022630"/>
    </source>
</evidence>
<organism evidence="6 7">
    <name type="scientific">Natronocella acetinitrilica</name>
    <dbReference type="NCBI Taxonomy" id="414046"/>
    <lineage>
        <taxon>Bacteria</taxon>
        <taxon>Pseudomonadati</taxon>
        <taxon>Pseudomonadota</taxon>
        <taxon>Gammaproteobacteria</taxon>
        <taxon>Chromatiales</taxon>
        <taxon>Ectothiorhodospiraceae</taxon>
        <taxon>Natronocella</taxon>
    </lineage>
</organism>
<gene>
    <name evidence="6" type="ORF">J2T57_004097</name>
</gene>
<evidence type="ECO:0000256" key="1">
    <source>
        <dbReference type="ARBA" id="ARBA00001974"/>
    </source>
</evidence>
<evidence type="ECO:0000256" key="4">
    <source>
        <dbReference type="ARBA" id="ARBA00023002"/>
    </source>
</evidence>
<dbReference type="GO" id="GO:0016491">
    <property type="term" value="F:oxidoreductase activity"/>
    <property type="evidence" value="ECO:0007669"/>
    <property type="project" value="UniProtKB-KW"/>
</dbReference>
<keyword evidence="4 6" id="KW-0560">Oxidoreductase</keyword>
<dbReference type="InterPro" id="IPR050315">
    <property type="entry name" value="FAD-oxidoreductase_2"/>
</dbReference>
<dbReference type="EMBL" id="JALJXV010000012">
    <property type="protein sequence ID" value="MCP1676923.1"/>
    <property type="molecule type" value="Genomic_DNA"/>
</dbReference>
<dbReference type="InterPro" id="IPR036188">
    <property type="entry name" value="FAD/NAD-bd_sf"/>
</dbReference>
<comment type="caution">
    <text evidence="6">The sequence shown here is derived from an EMBL/GenBank/DDBJ whole genome shotgun (WGS) entry which is preliminary data.</text>
</comment>
<evidence type="ECO:0000259" key="5">
    <source>
        <dbReference type="Pfam" id="PF00890"/>
    </source>
</evidence>
<dbReference type="Gene3D" id="3.50.50.60">
    <property type="entry name" value="FAD/NAD(P)-binding domain"/>
    <property type="match status" value="1"/>
</dbReference>
<feature type="domain" description="FAD-dependent oxidoreductase 2 FAD-binding" evidence="5">
    <location>
        <begin position="19"/>
        <end position="446"/>
    </location>
</feature>
<dbReference type="PROSITE" id="PS51257">
    <property type="entry name" value="PROKAR_LIPOPROTEIN"/>
    <property type="match status" value="1"/>
</dbReference>
<dbReference type="AlphaFoldDB" id="A0AAE3KE08"/>